<dbReference type="AlphaFoldDB" id="A0A8R1DNC6"/>
<dbReference type="Gene3D" id="1.10.540.10">
    <property type="entry name" value="Acyl-CoA dehydrogenase/oxidase, N-terminal domain"/>
    <property type="match status" value="1"/>
</dbReference>
<dbReference type="GO" id="GO:0055088">
    <property type="term" value="P:lipid homeostasis"/>
    <property type="evidence" value="ECO:0007669"/>
    <property type="project" value="TreeGrafter"/>
</dbReference>
<evidence type="ECO:0000313" key="3">
    <source>
        <dbReference type="Proteomes" id="UP000005237"/>
    </source>
</evidence>
<dbReference type="Proteomes" id="UP000005237">
    <property type="component" value="Unassembled WGS sequence"/>
</dbReference>
<reference evidence="3" key="1">
    <citation type="submission" date="2010-08" db="EMBL/GenBank/DDBJ databases">
        <authorList>
            <consortium name="Caenorhabditis japonica Sequencing Consortium"/>
            <person name="Wilson R.K."/>
        </authorList>
    </citation>
    <scope>NUCLEOTIDE SEQUENCE [LARGE SCALE GENOMIC DNA]</scope>
    <source>
        <strain evidence="3">DF5081</strain>
    </source>
</reference>
<keyword evidence="3" id="KW-1185">Reference proteome</keyword>
<reference evidence="2" key="2">
    <citation type="submission" date="2022-06" db="UniProtKB">
        <authorList>
            <consortium name="EnsemblMetazoa"/>
        </authorList>
    </citation>
    <scope>IDENTIFICATION</scope>
    <source>
        <strain evidence="2">DF5081</strain>
    </source>
</reference>
<dbReference type="InterPro" id="IPR037069">
    <property type="entry name" value="AcylCoA_DH/ox_N_sf"/>
</dbReference>
<evidence type="ECO:0000256" key="1">
    <source>
        <dbReference type="ARBA" id="ARBA00005189"/>
    </source>
</evidence>
<proteinExistence type="predicted"/>
<dbReference type="PANTHER" id="PTHR10909:SF390">
    <property type="entry name" value="PEROXISOMAL ACYL-COENZYME A OXIDASE 3"/>
    <property type="match status" value="1"/>
</dbReference>
<dbReference type="GO" id="GO:0005504">
    <property type="term" value="F:fatty acid binding"/>
    <property type="evidence" value="ECO:0007669"/>
    <property type="project" value="TreeGrafter"/>
</dbReference>
<dbReference type="EnsemblMetazoa" id="CJA07564.1">
    <property type="protein sequence ID" value="CJA07564.1"/>
    <property type="gene ID" value="WBGene00126768"/>
</dbReference>
<sequence>MSAPLIDKYRKMASFDWKKLKIELEGEDYIKAKESVIERMKADPAFQRDYRVLSREEAREINFRRWKSIIEWGLVNDVYSDSEGFQAMHEVLESFDQGTSARFSLHSSVFAGAVKSMGTERHAELIKKIDNNECRAKVYEPG</sequence>
<dbReference type="GO" id="GO:0016402">
    <property type="term" value="F:pristanoyl-CoA oxidase activity"/>
    <property type="evidence" value="ECO:0007669"/>
    <property type="project" value="TreeGrafter"/>
</dbReference>
<name>A0A8R1DNC6_CAEJA</name>
<dbReference type="OMA" id="EINFRRW"/>
<accession>A0A8R1DNC6</accession>
<dbReference type="InterPro" id="IPR012258">
    <property type="entry name" value="Acyl-CoA_oxidase"/>
</dbReference>
<comment type="pathway">
    <text evidence="1">Lipid metabolism.</text>
</comment>
<dbReference type="GO" id="GO:0005777">
    <property type="term" value="C:peroxisome"/>
    <property type="evidence" value="ECO:0007669"/>
    <property type="project" value="InterPro"/>
</dbReference>
<evidence type="ECO:0000313" key="2">
    <source>
        <dbReference type="EnsemblMetazoa" id="CJA07564.1"/>
    </source>
</evidence>
<dbReference type="GO" id="GO:0033540">
    <property type="term" value="P:fatty acid beta-oxidation using acyl-CoA oxidase"/>
    <property type="evidence" value="ECO:0007669"/>
    <property type="project" value="TreeGrafter"/>
</dbReference>
<dbReference type="GO" id="GO:0071949">
    <property type="term" value="F:FAD binding"/>
    <property type="evidence" value="ECO:0007669"/>
    <property type="project" value="InterPro"/>
</dbReference>
<dbReference type="PANTHER" id="PTHR10909">
    <property type="entry name" value="ELECTRON TRANSPORT OXIDOREDUCTASE"/>
    <property type="match status" value="1"/>
</dbReference>
<protein>
    <submittedName>
        <fullName evidence="2">Uncharacterized protein</fullName>
    </submittedName>
</protein>
<organism evidence="2 3">
    <name type="scientific">Caenorhabditis japonica</name>
    <dbReference type="NCBI Taxonomy" id="281687"/>
    <lineage>
        <taxon>Eukaryota</taxon>
        <taxon>Metazoa</taxon>
        <taxon>Ecdysozoa</taxon>
        <taxon>Nematoda</taxon>
        <taxon>Chromadorea</taxon>
        <taxon>Rhabditida</taxon>
        <taxon>Rhabditina</taxon>
        <taxon>Rhabditomorpha</taxon>
        <taxon>Rhabditoidea</taxon>
        <taxon>Rhabditidae</taxon>
        <taxon>Peloderinae</taxon>
        <taxon>Caenorhabditis</taxon>
    </lineage>
</organism>